<evidence type="ECO:0000313" key="4">
    <source>
        <dbReference type="Proteomes" id="UP000664169"/>
    </source>
</evidence>
<dbReference type="Proteomes" id="UP000664169">
    <property type="component" value="Unassembled WGS sequence"/>
</dbReference>
<feature type="compositionally biased region" description="Polar residues" evidence="2">
    <location>
        <begin position="1"/>
        <end position="10"/>
    </location>
</feature>
<feature type="compositionally biased region" description="Basic and acidic residues" evidence="2">
    <location>
        <begin position="32"/>
        <end position="43"/>
    </location>
</feature>
<dbReference type="EMBL" id="CAJPDQ010000036">
    <property type="protein sequence ID" value="CAF9930680.1"/>
    <property type="molecule type" value="Genomic_DNA"/>
</dbReference>
<reference evidence="3" key="1">
    <citation type="submission" date="2021-03" db="EMBL/GenBank/DDBJ databases">
        <authorList>
            <person name="Tagirdzhanova G."/>
        </authorList>
    </citation>
    <scope>NUCLEOTIDE SEQUENCE</scope>
</reference>
<keyword evidence="4" id="KW-1185">Reference proteome</keyword>
<dbReference type="AlphaFoldDB" id="A0A8H3IW61"/>
<evidence type="ECO:0000256" key="2">
    <source>
        <dbReference type="SAM" id="MobiDB-lite"/>
    </source>
</evidence>
<dbReference type="OrthoDB" id="270284at2759"/>
<proteinExistence type="inferred from homology"/>
<sequence length="200" mass="22261">MAITQFSHQPSKIAKSIRRKKGPASTSTLHANSRDARRLNRSSLRDEKLYRHALARDKANEKYLRRVEFFQEAVSAAVSAAGESEPNTGSEFDVDLMHRLAAAYMSRHDEELSQLGSARRAGRSASSREVALRGVVQEETEELRGGFWMPDLREEGTVENLKAWDGGWSSLGRMRFVRVADDGKGGIGARESRFPPNGLS</sequence>
<dbReference type="InterPro" id="IPR038356">
    <property type="entry name" value="Tma16_sf"/>
</dbReference>
<comment type="caution">
    <text evidence="3">The sequence shown here is derived from an EMBL/GenBank/DDBJ whole genome shotgun (WGS) entry which is preliminary data.</text>
</comment>
<protein>
    <submittedName>
        <fullName evidence="3">Uncharacterized protein</fullName>
    </submittedName>
</protein>
<gene>
    <name evidence="3" type="ORF">GOMPHAMPRED_005705</name>
</gene>
<dbReference type="Pfam" id="PF11176">
    <property type="entry name" value="Tma16"/>
    <property type="match status" value="1"/>
</dbReference>
<evidence type="ECO:0000313" key="3">
    <source>
        <dbReference type="EMBL" id="CAF9930680.1"/>
    </source>
</evidence>
<feature type="region of interest" description="Disordered" evidence="2">
    <location>
        <begin position="1"/>
        <end position="43"/>
    </location>
</feature>
<dbReference type="GO" id="GO:0005634">
    <property type="term" value="C:nucleus"/>
    <property type="evidence" value="ECO:0007669"/>
    <property type="project" value="TreeGrafter"/>
</dbReference>
<dbReference type="PANTHER" id="PTHR13349:SF2">
    <property type="entry name" value="TRANSLATION MACHINERY-ASSOCIATED PROTEIN 16"/>
    <property type="match status" value="1"/>
</dbReference>
<comment type="similarity">
    <text evidence="1">Belongs to the TMA16 family.</text>
</comment>
<accession>A0A8H3IW61</accession>
<dbReference type="Gene3D" id="1.20.1440.170">
    <property type="entry name" value="Translation machinery-associated protein 16-like"/>
    <property type="match status" value="1"/>
</dbReference>
<dbReference type="InterPro" id="IPR021346">
    <property type="entry name" value="Tma16"/>
</dbReference>
<organism evidence="3 4">
    <name type="scientific">Gomphillus americanus</name>
    <dbReference type="NCBI Taxonomy" id="1940652"/>
    <lineage>
        <taxon>Eukaryota</taxon>
        <taxon>Fungi</taxon>
        <taxon>Dikarya</taxon>
        <taxon>Ascomycota</taxon>
        <taxon>Pezizomycotina</taxon>
        <taxon>Lecanoromycetes</taxon>
        <taxon>OSLEUM clade</taxon>
        <taxon>Ostropomycetidae</taxon>
        <taxon>Ostropales</taxon>
        <taxon>Graphidaceae</taxon>
        <taxon>Gomphilloideae</taxon>
        <taxon>Gomphillus</taxon>
    </lineage>
</organism>
<name>A0A8H3IW61_9LECA</name>
<evidence type="ECO:0000256" key="1">
    <source>
        <dbReference type="ARBA" id="ARBA00034127"/>
    </source>
</evidence>
<dbReference type="PANTHER" id="PTHR13349">
    <property type="entry name" value="TRANSLATION MACHINERY-ASSOCIATED PROTEIN 16"/>
    <property type="match status" value="1"/>
</dbReference>